<dbReference type="Pfam" id="PF06911">
    <property type="entry name" value="Senescence"/>
    <property type="match status" value="1"/>
</dbReference>
<gene>
    <name evidence="3" type="ORF">M0813_07893</name>
</gene>
<evidence type="ECO:0000259" key="2">
    <source>
        <dbReference type="Pfam" id="PF06911"/>
    </source>
</evidence>
<dbReference type="PANTHER" id="PTHR21068">
    <property type="entry name" value="SPARTIN"/>
    <property type="match status" value="1"/>
</dbReference>
<dbReference type="PANTHER" id="PTHR21068:SF43">
    <property type="entry name" value="SPARTIN"/>
    <property type="match status" value="1"/>
</dbReference>
<reference evidence="3" key="1">
    <citation type="submission" date="2022-08" db="EMBL/GenBank/DDBJ databases">
        <title>Novel sulfate-reducing endosymbionts in the free-living metamonad Anaeramoeba.</title>
        <authorList>
            <person name="Jerlstrom-Hultqvist J."/>
            <person name="Cepicka I."/>
            <person name="Gallot-Lavallee L."/>
            <person name="Salas-Leiva D."/>
            <person name="Curtis B.A."/>
            <person name="Zahonova K."/>
            <person name="Pipaliya S."/>
            <person name="Dacks J."/>
            <person name="Roger A.J."/>
        </authorList>
    </citation>
    <scope>NUCLEOTIDE SEQUENCE</scope>
    <source>
        <strain evidence="3">Schooner1</strain>
    </source>
</reference>
<dbReference type="EMBL" id="JAOAOG010000322">
    <property type="protein sequence ID" value="KAJ6229275.1"/>
    <property type="molecule type" value="Genomic_DNA"/>
</dbReference>
<protein>
    <submittedName>
        <fullName evidence="3">Spartin</fullName>
    </submittedName>
</protein>
<evidence type="ECO:0000313" key="3">
    <source>
        <dbReference type="EMBL" id="KAJ6229275.1"/>
    </source>
</evidence>
<feature type="region of interest" description="Disordered" evidence="1">
    <location>
        <begin position="183"/>
        <end position="207"/>
    </location>
</feature>
<sequence>MNNIQIIKGKLPKEIETEIIFRIPSVQVFKIEKNTKEKIHDSGELAFVSSKGNDKIVYLQYFEYFCPITKETTILRVAPFNYVLPLSNTIFLGTTILEKLDKDFITLLEQILENCSKFIIADPLVAKQNQKKQDEKEKKEEIEEKKEKKEEKEETKEEKKEEIEKEKEIEKEIEEIEEIEKEKEEKLETKEEKEEKLEKENEKEKEINTEISEEKETKKNKKKEFWEPQEDFDFIVDEYENSEFQLEKYDPKKQKQTQKEEIYGKKIRNGGKTIRNAIIRGAIIGGEAIKSGGNKLTGKIKKKEKETEVSEKTKTRVKQTKMITEKASKITGTILKGIFTTASALGKGGVEMIKDTKFGEKISDNSGKKTKITKNILVGTLEGGLMIFDGIIDAGKILIESTGDSTTQVMKHRYGEQVGEIAKDSTDITVNVYKTGGKVAKVTKKVIANTVIENAGEEWINEERENDKNEQKLIEQNKDKKNN</sequence>
<comment type="caution">
    <text evidence="3">The sequence shown here is derived from an EMBL/GenBank/DDBJ whole genome shotgun (WGS) entry which is preliminary data.</text>
</comment>
<feature type="domain" description="Senescence" evidence="2">
    <location>
        <begin position="266"/>
        <end position="451"/>
    </location>
</feature>
<evidence type="ECO:0000313" key="4">
    <source>
        <dbReference type="Proteomes" id="UP001150062"/>
    </source>
</evidence>
<evidence type="ECO:0000256" key="1">
    <source>
        <dbReference type="SAM" id="MobiDB-lite"/>
    </source>
</evidence>
<proteinExistence type="predicted"/>
<organism evidence="3 4">
    <name type="scientific">Anaeramoeba flamelloides</name>
    <dbReference type="NCBI Taxonomy" id="1746091"/>
    <lineage>
        <taxon>Eukaryota</taxon>
        <taxon>Metamonada</taxon>
        <taxon>Anaeramoebidae</taxon>
        <taxon>Anaeramoeba</taxon>
    </lineage>
</organism>
<feature type="region of interest" description="Disordered" evidence="1">
    <location>
        <begin position="462"/>
        <end position="483"/>
    </location>
</feature>
<feature type="region of interest" description="Disordered" evidence="1">
    <location>
        <begin position="130"/>
        <end position="167"/>
    </location>
</feature>
<feature type="compositionally biased region" description="Basic and acidic residues" evidence="1">
    <location>
        <begin position="131"/>
        <end position="167"/>
    </location>
</feature>
<dbReference type="Proteomes" id="UP001150062">
    <property type="component" value="Unassembled WGS sequence"/>
</dbReference>
<dbReference type="InterPro" id="IPR045036">
    <property type="entry name" value="Spartin-like"/>
</dbReference>
<keyword evidence="4" id="KW-1185">Reference proteome</keyword>
<accession>A0ABQ8XAE5</accession>
<dbReference type="InterPro" id="IPR009686">
    <property type="entry name" value="Senescence/spartin_C"/>
</dbReference>
<name>A0ABQ8XAE5_9EUKA</name>